<dbReference type="EMBL" id="MU839829">
    <property type="protein sequence ID" value="KAK1758084.1"/>
    <property type="molecule type" value="Genomic_DNA"/>
</dbReference>
<keyword evidence="3" id="KW-1185">Reference proteome</keyword>
<accession>A0AAJ0FDX0</accession>
<gene>
    <name evidence="2" type="ORF">QBC47DRAFT_132841</name>
</gene>
<comment type="caution">
    <text evidence="2">The sequence shown here is derived from an EMBL/GenBank/DDBJ whole genome shotgun (WGS) entry which is preliminary data.</text>
</comment>
<feature type="region of interest" description="Disordered" evidence="1">
    <location>
        <begin position="1"/>
        <end position="23"/>
    </location>
</feature>
<evidence type="ECO:0000313" key="3">
    <source>
        <dbReference type="Proteomes" id="UP001239445"/>
    </source>
</evidence>
<evidence type="ECO:0000256" key="1">
    <source>
        <dbReference type="SAM" id="MobiDB-lite"/>
    </source>
</evidence>
<reference evidence="2" key="1">
    <citation type="submission" date="2023-06" db="EMBL/GenBank/DDBJ databases">
        <title>Genome-scale phylogeny and comparative genomics of the fungal order Sordariales.</title>
        <authorList>
            <consortium name="Lawrence Berkeley National Laboratory"/>
            <person name="Hensen N."/>
            <person name="Bonometti L."/>
            <person name="Westerberg I."/>
            <person name="Brannstrom I.O."/>
            <person name="Guillou S."/>
            <person name="Cros-Aarteil S."/>
            <person name="Calhoun S."/>
            <person name="Haridas S."/>
            <person name="Kuo A."/>
            <person name="Mondo S."/>
            <person name="Pangilinan J."/>
            <person name="Riley R."/>
            <person name="Labutti K."/>
            <person name="Andreopoulos B."/>
            <person name="Lipzen A."/>
            <person name="Chen C."/>
            <person name="Yanf M."/>
            <person name="Daum C."/>
            <person name="Ng V."/>
            <person name="Clum A."/>
            <person name="Steindorff A."/>
            <person name="Ohm R."/>
            <person name="Martin F."/>
            <person name="Silar P."/>
            <person name="Natvig D."/>
            <person name="Lalanne C."/>
            <person name="Gautier V."/>
            <person name="Ament-Velasquez S.L."/>
            <person name="Kruys A."/>
            <person name="Hutchinson M.I."/>
            <person name="Powell A.J."/>
            <person name="Barry K."/>
            <person name="Miller A.N."/>
            <person name="Grigoriev I.V."/>
            <person name="Debuchy R."/>
            <person name="Gladieux P."/>
            <person name="Thoren M.H."/>
            <person name="Johannesson H."/>
        </authorList>
    </citation>
    <scope>NUCLEOTIDE SEQUENCE</scope>
    <source>
        <strain evidence="2">PSN4</strain>
    </source>
</reference>
<feature type="region of interest" description="Disordered" evidence="1">
    <location>
        <begin position="49"/>
        <end position="68"/>
    </location>
</feature>
<dbReference type="Proteomes" id="UP001239445">
    <property type="component" value="Unassembled WGS sequence"/>
</dbReference>
<protein>
    <submittedName>
        <fullName evidence="2">Uncharacterized protein</fullName>
    </submittedName>
</protein>
<organism evidence="2 3">
    <name type="scientific">Echria macrotheca</name>
    <dbReference type="NCBI Taxonomy" id="438768"/>
    <lineage>
        <taxon>Eukaryota</taxon>
        <taxon>Fungi</taxon>
        <taxon>Dikarya</taxon>
        <taxon>Ascomycota</taxon>
        <taxon>Pezizomycotina</taxon>
        <taxon>Sordariomycetes</taxon>
        <taxon>Sordariomycetidae</taxon>
        <taxon>Sordariales</taxon>
        <taxon>Schizotheciaceae</taxon>
        <taxon>Echria</taxon>
    </lineage>
</organism>
<evidence type="ECO:0000313" key="2">
    <source>
        <dbReference type="EMBL" id="KAK1758084.1"/>
    </source>
</evidence>
<feature type="compositionally biased region" description="Pro residues" evidence="1">
    <location>
        <begin position="55"/>
        <end position="68"/>
    </location>
</feature>
<sequence length="307" mass="34269">MDSKRSASLRGICASPHSSDDCPSEISAEFLEPAWLPRFNDLLNTLQEAHKKKQAPPPIQVTLPPPRGVFPRVQHPISPSSESKTSYYNSHIAADNTPRPMEVAFRDENGRVTPSPALHPRCRRRRGSRVAATLIPSRRRDESLLAQPPPSPWRSRASVCSTEALKMEPYHEFAGHIASQPALGDSVYFLEEPKITQEETQHFEDSRVHQRSTSSPQDTTRLEQLPKARVKERRPSNSHKKVCSWLSGMPPNQSLITCQSSSSKPVSRCPVCGSCTNGRGRPRMNQAPCFHCNIGGTWMTPSLRQIP</sequence>
<feature type="compositionally biased region" description="Basic and acidic residues" evidence="1">
    <location>
        <begin position="198"/>
        <end position="208"/>
    </location>
</feature>
<name>A0AAJ0FDX0_9PEZI</name>
<dbReference type="AlphaFoldDB" id="A0AAJ0FDX0"/>
<feature type="region of interest" description="Disordered" evidence="1">
    <location>
        <begin position="198"/>
        <end position="222"/>
    </location>
</feature>
<proteinExistence type="predicted"/>